<feature type="binding site" evidence="9">
    <location>
        <position position="212"/>
    </location>
    <ligand>
        <name>ATP</name>
        <dbReference type="ChEBI" id="CHEBI:30616"/>
    </ligand>
</feature>
<proteinExistence type="inferred from homology"/>
<evidence type="ECO:0000256" key="3">
    <source>
        <dbReference type="ARBA" id="ARBA00022801"/>
    </source>
</evidence>
<dbReference type="SUPFAM" id="SSF68912">
    <property type="entry name" value="Rho N-terminal domain-like"/>
    <property type="match status" value="1"/>
</dbReference>
<accession>A0A1T2L905</accession>
<dbReference type="SUPFAM" id="SSF52540">
    <property type="entry name" value="P-loop containing nucleoside triphosphate hydrolases"/>
    <property type="match status" value="1"/>
</dbReference>
<dbReference type="GO" id="GO:0008186">
    <property type="term" value="F:ATP-dependent activity, acting on RNA"/>
    <property type="evidence" value="ECO:0007669"/>
    <property type="project" value="UniProtKB-UniRule"/>
</dbReference>
<dbReference type="InterPro" id="IPR027417">
    <property type="entry name" value="P-loop_NTPase"/>
</dbReference>
<keyword evidence="14" id="KW-1185">Reference proteome</keyword>
<evidence type="ECO:0000259" key="12">
    <source>
        <dbReference type="PROSITE" id="PS51856"/>
    </source>
</evidence>
<dbReference type="Gene3D" id="1.10.720.10">
    <property type="match status" value="1"/>
</dbReference>
<dbReference type="InterPro" id="IPR011113">
    <property type="entry name" value="Rho_RNA-bd"/>
</dbReference>
<dbReference type="InterPro" id="IPR041703">
    <property type="entry name" value="Rho_factor_ATP-bd"/>
</dbReference>
<dbReference type="InterPro" id="IPR003593">
    <property type="entry name" value="AAA+_ATPase"/>
</dbReference>
<dbReference type="SUPFAM" id="SSF50249">
    <property type="entry name" value="Nucleic acid-binding proteins"/>
    <property type="match status" value="1"/>
</dbReference>
<comment type="caution">
    <text evidence="9">Lacks conserved residue(s) required for the propagation of feature annotation.</text>
</comment>
<dbReference type="EC" id="3.6.4.-" evidence="9 10"/>
<keyword evidence="7 9" id="KW-0805">Transcription regulation</keyword>
<dbReference type="FunFam" id="2.40.50.140:FF:000010">
    <property type="entry name" value="Transcription termination factor Rho"/>
    <property type="match status" value="1"/>
</dbReference>
<sequence>MNLTDLKKKTASEVLELAQSMKIDNMARSRKQDVIFAILKAHAKSGEDIYGDGVLEILQDGFGFLRGADSSYLAGPDDIYVSPSQIRRFGLRTGDTVSGKIRPPKEGERYFALLKVDKINFEKPENAKNKVLFENLTPLHPNERLTLELGNGSTEDITPRVIDLASPIGKGQRGLVVSPPKAGKTMMLHDIAHSIAENHPECYLIVLLIDERPEEVTEMARSVKGEVVSSTFDEPASRHVQVAEMVIEKAKRLVEHKKDVVILLDSITRLARAYNTVIPSSGKVLTGGVDANALHRPKRFFGAARNVEEGGSLTIIATALVETGSRMDDVIYEEFKGTGNMEVHLDRRIAEKRVYPAININRSGTRREELLTKADELQKIWILRKVVHEMDELAAMEFLLDRLKTSKSNNEFFDSMKR</sequence>
<feature type="binding site" evidence="9">
    <location>
        <begin position="181"/>
        <end position="186"/>
    </location>
    <ligand>
        <name>ATP</name>
        <dbReference type="ChEBI" id="CHEBI:30616"/>
    </ligand>
</feature>
<evidence type="ECO:0000256" key="1">
    <source>
        <dbReference type="ARBA" id="ARBA00022472"/>
    </source>
</evidence>
<dbReference type="FunFam" id="3.40.50.300:FF:000072">
    <property type="entry name" value="Transcription termination factor Rho"/>
    <property type="match status" value="1"/>
</dbReference>
<dbReference type="Pfam" id="PF00006">
    <property type="entry name" value="ATP-synt_ab"/>
    <property type="match status" value="1"/>
</dbReference>
<dbReference type="NCBIfam" id="TIGR00767">
    <property type="entry name" value="rho"/>
    <property type="match status" value="1"/>
</dbReference>
<comment type="similarity">
    <text evidence="9 11">Belongs to the Rho family.</text>
</comment>
<dbReference type="GO" id="GO:0016787">
    <property type="term" value="F:hydrolase activity"/>
    <property type="evidence" value="ECO:0007669"/>
    <property type="project" value="UniProtKB-KW"/>
</dbReference>
<reference evidence="13 14" key="1">
    <citation type="submission" date="2016-11" db="EMBL/GenBank/DDBJ databases">
        <title>Mixed transmission modes and dynamic genome evolution in an obligate animal-bacterial symbiosis.</title>
        <authorList>
            <person name="Russell S.L."/>
            <person name="Corbett-Detig R.B."/>
            <person name="Cavanaugh C.M."/>
        </authorList>
    </citation>
    <scope>NUCLEOTIDE SEQUENCE [LARGE SCALE GENOMIC DNA]</scope>
    <source>
        <strain evidence="13">Sveles-Q1</strain>
    </source>
</reference>
<evidence type="ECO:0000313" key="13">
    <source>
        <dbReference type="EMBL" id="OOZ41583.1"/>
    </source>
</evidence>
<evidence type="ECO:0000256" key="7">
    <source>
        <dbReference type="ARBA" id="ARBA00023015"/>
    </source>
</evidence>
<keyword evidence="5 9" id="KW-0067">ATP-binding</keyword>
<dbReference type="CDD" id="cd04459">
    <property type="entry name" value="Rho_CSD"/>
    <property type="match status" value="1"/>
</dbReference>
<evidence type="ECO:0000256" key="8">
    <source>
        <dbReference type="ARBA" id="ARBA00023163"/>
    </source>
</evidence>
<evidence type="ECO:0000256" key="6">
    <source>
        <dbReference type="ARBA" id="ARBA00022884"/>
    </source>
</evidence>
<dbReference type="InterPro" id="IPR000194">
    <property type="entry name" value="ATPase_F1/V1/A1_a/bsu_nucl-bd"/>
</dbReference>
<dbReference type="HAMAP" id="MF_01884">
    <property type="entry name" value="Rho"/>
    <property type="match status" value="1"/>
</dbReference>
<keyword evidence="2 9" id="KW-0547">Nucleotide-binding</keyword>
<dbReference type="GO" id="GO:0005829">
    <property type="term" value="C:cytosol"/>
    <property type="evidence" value="ECO:0007669"/>
    <property type="project" value="UniProtKB-ARBA"/>
</dbReference>
<dbReference type="SMART" id="SM00357">
    <property type="entry name" value="CSP"/>
    <property type="match status" value="1"/>
</dbReference>
<dbReference type="Pfam" id="PF07498">
    <property type="entry name" value="Rho_N"/>
    <property type="match status" value="1"/>
</dbReference>
<dbReference type="PANTHER" id="PTHR46425">
    <property type="entry name" value="TRANSCRIPTION TERMINATION FACTOR RHO"/>
    <property type="match status" value="1"/>
</dbReference>
<dbReference type="Pfam" id="PF07497">
    <property type="entry name" value="Rho_RNA_bind"/>
    <property type="match status" value="1"/>
</dbReference>
<comment type="subunit">
    <text evidence="9">Homohexamer. The homohexamer assembles into an open ring structure.</text>
</comment>
<dbReference type="PANTHER" id="PTHR46425:SF1">
    <property type="entry name" value="TRANSCRIPTION TERMINATION FACTOR RHO"/>
    <property type="match status" value="1"/>
</dbReference>
<evidence type="ECO:0000256" key="5">
    <source>
        <dbReference type="ARBA" id="ARBA00022840"/>
    </source>
</evidence>
<dbReference type="OrthoDB" id="9805197at2"/>
<keyword evidence="8 9" id="KW-0804">Transcription</keyword>
<comment type="caution">
    <text evidence="13">The sequence shown here is derived from an EMBL/GenBank/DDBJ whole genome shotgun (WGS) entry which is preliminary data.</text>
</comment>
<dbReference type="SMART" id="SM00382">
    <property type="entry name" value="AAA"/>
    <property type="match status" value="1"/>
</dbReference>
<dbReference type="SMART" id="SM00959">
    <property type="entry name" value="Rho_N"/>
    <property type="match status" value="1"/>
</dbReference>
<evidence type="ECO:0000256" key="9">
    <source>
        <dbReference type="HAMAP-Rule" id="MF_01884"/>
    </source>
</evidence>
<keyword evidence="6 9" id="KW-0694">RNA-binding</keyword>
<name>A0A1T2L905_9GAMM</name>
<keyword evidence="4 9" id="KW-0347">Helicase</keyword>
<dbReference type="GO" id="GO:0003723">
    <property type="term" value="F:RNA binding"/>
    <property type="evidence" value="ECO:0007669"/>
    <property type="project" value="UniProtKB-UniRule"/>
</dbReference>
<feature type="domain" description="Rho RNA-BD" evidence="12">
    <location>
        <begin position="48"/>
        <end position="123"/>
    </location>
</feature>
<dbReference type="RefSeq" id="WP_078482694.1">
    <property type="nucleotide sequence ID" value="NZ_MPRL01000008.1"/>
</dbReference>
<dbReference type="PROSITE" id="PS51856">
    <property type="entry name" value="RHO_RNA_BD"/>
    <property type="match status" value="1"/>
</dbReference>
<feature type="binding site" evidence="9">
    <location>
        <begin position="169"/>
        <end position="174"/>
    </location>
    <ligand>
        <name>ATP</name>
        <dbReference type="ChEBI" id="CHEBI:30616"/>
    </ligand>
</feature>
<dbReference type="CDD" id="cd01128">
    <property type="entry name" value="rho_factor_C"/>
    <property type="match status" value="1"/>
</dbReference>
<dbReference type="InterPro" id="IPR004665">
    <property type="entry name" value="Term_rho"/>
</dbReference>
<dbReference type="InterPro" id="IPR011129">
    <property type="entry name" value="CSD"/>
</dbReference>
<protein>
    <recommendedName>
        <fullName evidence="9 10">Transcription termination factor Rho</fullName>
        <ecNumber evidence="9 10">3.6.4.-</ecNumber>
    </recommendedName>
    <alternativeName>
        <fullName evidence="9">ATP-dependent helicase Rho</fullName>
    </alternativeName>
</protein>
<dbReference type="Gene3D" id="3.40.50.300">
    <property type="entry name" value="P-loop containing nucleotide triphosphate hydrolases"/>
    <property type="match status" value="1"/>
</dbReference>
<dbReference type="AlphaFoldDB" id="A0A1T2L905"/>
<evidence type="ECO:0000313" key="14">
    <source>
        <dbReference type="Proteomes" id="UP000191110"/>
    </source>
</evidence>
<gene>
    <name evidence="9" type="primary">rho</name>
    <name evidence="13" type="ORF">BOW53_03480</name>
</gene>
<evidence type="ECO:0000256" key="10">
    <source>
        <dbReference type="NCBIfam" id="TIGR00767"/>
    </source>
</evidence>
<organism evidence="13 14">
    <name type="scientific">Solemya pervernicosa gill symbiont</name>
    <dbReference type="NCBI Taxonomy" id="642797"/>
    <lineage>
        <taxon>Bacteria</taxon>
        <taxon>Pseudomonadati</taxon>
        <taxon>Pseudomonadota</taxon>
        <taxon>Gammaproteobacteria</taxon>
        <taxon>sulfur-oxidizing symbionts</taxon>
    </lineage>
</organism>
<evidence type="ECO:0000256" key="11">
    <source>
        <dbReference type="PROSITE-ProRule" id="PRU01203"/>
    </source>
</evidence>
<evidence type="ECO:0000256" key="2">
    <source>
        <dbReference type="ARBA" id="ARBA00022741"/>
    </source>
</evidence>
<dbReference type="GO" id="GO:0004386">
    <property type="term" value="F:helicase activity"/>
    <property type="evidence" value="ECO:0007669"/>
    <property type="project" value="UniProtKB-UniRule"/>
</dbReference>
<comment type="function">
    <text evidence="9">Facilitates transcription termination by a mechanism that involves Rho binding to the nascent RNA, activation of Rho's RNA-dependent ATPase activity, and release of the mRNA from the DNA template.</text>
</comment>
<keyword evidence="3 9" id="KW-0378">Hydrolase</keyword>
<dbReference type="InterPro" id="IPR011112">
    <property type="entry name" value="Rho-like_N"/>
</dbReference>
<dbReference type="InterPro" id="IPR036269">
    <property type="entry name" value="Rho_N_sf"/>
</dbReference>
<dbReference type="InterPro" id="IPR012340">
    <property type="entry name" value="NA-bd_OB-fold"/>
</dbReference>
<dbReference type="NCBIfam" id="NF006886">
    <property type="entry name" value="PRK09376.1"/>
    <property type="match status" value="1"/>
</dbReference>
<dbReference type="GO" id="GO:0006353">
    <property type="term" value="P:DNA-templated transcription termination"/>
    <property type="evidence" value="ECO:0007669"/>
    <property type="project" value="UniProtKB-UniRule"/>
</dbReference>
<dbReference type="Gene3D" id="2.40.50.140">
    <property type="entry name" value="Nucleic acid-binding proteins"/>
    <property type="match status" value="1"/>
</dbReference>
<keyword evidence="1 9" id="KW-0806">Transcription termination</keyword>
<dbReference type="GO" id="GO:0005524">
    <property type="term" value="F:ATP binding"/>
    <property type="evidence" value="ECO:0007669"/>
    <property type="project" value="UniProtKB-UniRule"/>
</dbReference>
<dbReference type="Proteomes" id="UP000191110">
    <property type="component" value="Unassembled WGS sequence"/>
</dbReference>
<evidence type="ECO:0000256" key="4">
    <source>
        <dbReference type="ARBA" id="ARBA00022806"/>
    </source>
</evidence>
<dbReference type="EMBL" id="MPRL01000008">
    <property type="protein sequence ID" value="OOZ41583.1"/>
    <property type="molecule type" value="Genomic_DNA"/>
</dbReference>